<dbReference type="InterPro" id="IPR006439">
    <property type="entry name" value="HAD-SF_hydro_IA"/>
</dbReference>
<dbReference type="InterPro" id="IPR041492">
    <property type="entry name" value="HAD_2"/>
</dbReference>
<reference evidence="1 2" key="1">
    <citation type="submission" date="2018-11" db="EMBL/GenBank/DDBJ databases">
        <title>Genome sequencing and assembly of Clostridium tagluense strain A121.</title>
        <authorList>
            <person name="Murakami T."/>
            <person name="Segawa T."/>
            <person name="Shcherbakova V.A."/>
            <person name="Mori H."/>
            <person name="Yoshimura Y."/>
        </authorList>
    </citation>
    <scope>NUCLEOTIDE SEQUENCE [LARGE SCALE GENOMIC DNA]</scope>
    <source>
        <strain evidence="1 2">A121</strain>
    </source>
</reference>
<dbReference type="InterPro" id="IPR023214">
    <property type="entry name" value="HAD_sf"/>
</dbReference>
<dbReference type="InterPro" id="IPR050155">
    <property type="entry name" value="HAD-like_hydrolase_sf"/>
</dbReference>
<dbReference type="Gene3D" id="3.40.50.1000">
    <property type="entry name" value="HAD superfamily/HAD-like"/>
    <property type="match status" value="1"/>
</dbReference>
<evidence type="ECO:0000313" key="1">
    <source>
        <dbReference type="EMBL" id="GCD11071.1"/>
    </source>
</evidence>
<dbReference type="GO" id="GO:0008967">
    <property type="term" value="F:phosphoglycolate phosphatase activity"/>
    <property type="evidence" value="ECO:0007669"/>
    <property type="project" value="TreeGrafter"/>
</dbReference>
<dbReference type="AlphaFoldDB" id="A0A401UNJ4"/>
<sequence length="215" mass="24386">MDIDSIIFDLDGTLWDSTDTVLKAWDMVCQNNKEIRSPITREVMQSIMGLQVKQIGAKLFPYLEEAGQTKILQLCCEEERKLLLKEGGMLYKDLESILQMLSKSYSLFIVSNCQCGYIEAFLEYHELGKYFEDFECAGNSSLVKGENIKVIMKRNNLEHPVYVGDTQGDCDAAKLANIPFVFASYGFGEVDAYDYIIEEISDIVKCTQTTNLDSK</sequence>
<dbReference type="SFLD" id="SFLDS00003">
    <property type="entry name" value="Haloacid_Dehalogenase"/>
    <property type="match status" value="1"/>
</dbReference>
<dbReference type="Pfam" id="PF13419">
    <property type="entry name" value="HAD_2"/>
    <property type="match status" value="1"/>
</dbReference>
<proteinExistence type="predicted"/>
<dbReference type="EMBL" id="BHYK01000014">
    <property type="protein sequence ID" value="GCD11071.1"/>
    <property type="molecule type" value="Genomic_DNA"/>
</dbReference>
<dbReference type="OrthoDB" id="9792518at2"/>
<comment type="caution">
    <text evidence="1">The sequence shown here is derived from an EMBL/GenBank/DDBJ whole genome shotgun (WGS) entry which is preliminary data.</text>
</comment>
<dbReference type="NCBIfam" id="TIGR01549">
    <property type="entry name" value="HAD-SF-IA-v1"/>
    <property type="match status" value="1"/>
</dbReference>
<protein>
    <submittedName>
        <fullName evidence="1">Haloacid dehalogenase</fullName>
    </submittedName>
</protein>
<dbReference type="SFLD" id="SFLDG01129">
    <property type="entry name" value="C1.5:_HAD__Beta-PGM__Phosphata"/>
    <property type="match status" value="1"/>
</dbReference>
<organism evidence="1 2">
    <name type="scientific">Clostridium tagluense</name>
    <dbReference type="NCBI Taxonomy" id="360422"/>
    <lineage>
        <taxon>Bacteria</taxon>
        <taxon>Bacillati</taxon>
        <taxon>Bacillota</taxon>
        <taxon>Clostridia</taxon>
        <taxon>Eubacteriales</taxon>
        <taxon>Clostridiaceae</taxon>
        <taxon>Clostridium</taxon>
    </lineage>
</organism>
<dbReference type="Proteomes" id="UP000287872">
    <property type="component" value="Unassembled WGS sequence"/>
</dbReference>
<name>A0A401UNJ4_9CLOT</name>
<evidence type="ECO:0000313" key="2">
    <source>
        <dbReference type="Proteomes" id="UP000287872"/>
    </source>
</evidence>
<keyword evidence="2" id="KW-1185">Reference proteome</keyword>
<dbReference type="PANTHER" id="PTHR43434:SF1">
    <property type="entry name" value="PHOSPHOGLYCOLATE PHOSPHATASE"/>
    <property type="match status" value="1"/>
</dbReference>
<dbReference type="PANTHER" id="PTHR43434">
    <property type="entry name" value="PHOSPHOGLYCOLATE PHOSPHATASE"/>
    <property type="match status" value="1"/>
</dbReference>
<dbReference type="Gene3D" id="1.10.150.240">
    <property type="entry name" value="Putative phosphatase, domain 2"/>
    <property type="match status" value="1"/>
</dbReference>
<dbReference type="GO" id="GO:0006281">
    <property type="term" value="P:DNA repair"/>
    <property type="evidence" value="ECO:0007669"/>
    <property type="project" value="TreeGrafter"/>
</dbReference>
<gene>
    <name evidence="1" type="ORF">Ctaglu_26940</name>
</gene>
<accession>A0A401UNJ4</accession>
<dbReference type="RefSeq" id="WP_125002544.1">
    <property type="nucleotide sequence ID" value="NZ_BHYK01000014.1"/>
</dbReference>
<dbReference type="InterPro" id="IPR023198">
    <property type="entry name" value="PGP-like_dom2"/>
</dbReference>
<dbReference type="SUPFAM" id="SSF56784">
    <property type="entry name" value="HAD-like"/>
    <property type="match status" value="1"/>
</dbReference>
<dbReference type="InterPro" id="IPR036412">
    <property type="entry name" value="HAD-like_sf"/>
</dbReference>